<dbReference type="NCBIfam" id="TIGR00252">
    <property type="entry name" value="YraN family protein"/>
    <property type="match status" value="1"/>
</dbReference>
<keyword evidence="3" id="KW-0540">Nuclease</keyword>
<dbReference type="InterPro" id="IPR011856">
    <property type="entry name" value="tRNA_endonuc-like_dom_sf"/>
</dbReference>
<evidence type="ECO:0000313" key="4">
    <source>
        <dbReference type="Proteomes" id="UP000199228"/>
    </source>
</evidence>
<evidence type="ECO:0000256" key="2">
    <source>
        <dbReference type="HAMAP-Rule" id="MF_00048"/>
    </source>
</evidence>
<keyword evidence="3" id="KW-0378">Hydrolase</keyword>
<proteinExistence type="inferred from homology"/>
<accession>A0A1G6C4N3</accession>
<dbReference type="AlphaFoldDB" id="A0A1G6C4N3"/>
<protein>
    <recommendedName>
        <fullName evidence="2">UPF0102 protein SAMN02910417_02088</fullName>
    </recommendedName>
</protein>
<comment type="similarity">
    <text evidence="1 2">Belongs to the UPF0102 family.</text>
</comment>
<dbReference type="Proteomes" id="UP000199228">
    <property type="component" value="Unassembled WGS sequence"/>
</dbReference>
<dbReference type="NCBIfam" id="NF009150">
    <property type="entry name" value="PRK12497.1-3"/>
    <property type="match status" value="1"/>
</dbReference>
<dbReference type="OrthoDB" id="9802516at2"/>
<dbReference type="GO" id="GO:0004519">
    <property type="term" value="F:endonuclease activity"/>
    <property type="evidence" value="ECO:0007669"/>
    <property type="project" value="UniProtKB-KW"/>
</dbReference>
<dbReference type="EMBL" id="FMXR01000015">
    <property type="protein sequence ID" value="SDB27841.1"/>
    <property type="molecule type" value="Genomic_DNA"/>
</dbReference>
<dbReference type="InterPro" id="IPR011335">
    <property type="entry name" value="Restrct_endonuc-II-like"/>
</dbReference>
<reference evidence="3 4" key="1">
    <citation type="submission" date="2016-10" db="EMBL/GenBank/DDBJ databases">
        <authorList>
            <person name="de Groot N.N."/>
        </authorList>
    </citation>
    <scope>NUCLEOTIDE SEQUENCE [LARGE SCALE GENOMIC DNA]</scope>
    <source>
        <strain evidence="3 4">DSM 3217</strain>
    </source>
</reference>
<dbReference type="Pfam" id="PF02021">
    <property type="entry name" value="UPF0102"/>
    <property type="match status" value="1"/>
</dbReference>
<dbReference type="CDD" id="cd20736">
    <property type="entry name" value="PoNe_Nuclease"/>
    <property type="match status" value="1"/>
</dbReference>
<dbReference type="RefSeq" id="WP_090174305.1">
    <property type="nucleotide sequence ID" value="NZ_FMXR01000015.1"/>
</dbReference>
<keyword evidence="4" id="KW-1185">Reference proteome</keyword>
<dbReference type="PANTHER" id="PTHR34039">
    <property type="entry name" value="UPF0102 PROTEIN YRAN"/>
    <property type="match status" value="1"/>
</dbReference>
<dbReference type="PANTHER" id="PTHR34039:SF1">
    <property type="entry name" value="UPF0102 PROTEIN YRAN"/>
    <property type="match status" value="1"/>
</dbReference>
<dbReference type="GO" id="GO:0003676">
    <property type="term" value="F:nucleic acid binding"/>
    <property type="evidence" value="ECO:0007669"/>
    <property type="project" value="InterPro"/>
</dbReference>
<dbReference type="STRING" id="1732.SAMN02910417_02088"/>
<dbReference type="Gene3D" id="3.40.1350.10">
    <property type="match status" value="1"/>
</dbReference>
<dbReference type="InterPro" id="IPR003509">
    <property type="entry name" value="UPF0102_YraN-like"/>
</dbReference>
<dbReference type="HAMAP" id="MF_00048">
    <property type="entry name" value="UPF0102"/>
    <property type="match status" value="1"/>
</dbReference>
<name>A0A1G6C4N3_EUBOX</name>
<organism evidence="3 4">
    <name type="scientific">Eubacterium oxidoreducens</name>
    <dbReference type="NCBI Taxonomy" id="1732"/>
    <lineage>
        <taxon>Bacteria</taxon>
        <taxon>Bacillati</taxon>
        <taxon>Bacillota</taxon>
        <taxon>Clostridia</taxon>
        <taxon>Eubacteriales</taxon>
        <taxon>Eubacteriaceae</taxon>
        <taxon>Eubacterium</taxon>
    </lineage>
</organism>
<evidence type="ECO:0000256" key="1">
    <source>
        <dbReference type="ARBA" id="ARBA00006738"/>
    </source>
</evidence>
<gene>
    <name evidence="3" type="ORF">SAMN02910417_02088</name>
</gene>
<dbReference type="SUPFAM" id="SSF52980">
    <property type="entry name" value="Restriction endonuclease-like"/>
    <property type="match status" value="1"/>
</dbReference>
<sequence length="118" mass="13794">MGENHRAVGTHMERLAERYLVALGYRILERNYRCKLGEIDLIGLEKKILAFIEVKYRSSGCYGDPTCAVNYKKRRTICRVASYFRMTHPWLSSYQCRFDIVAITPSQIVLYRNAFESC</sequence>
<keyword evidence="3" id="KW-0255">Endonuclease</keyword>
<evidence type="ECO:0000313" key="3">
    <source>
        <dbReference type="EMBL" id="SDB27841.1"/>
    </source>
</evidence>